<dbReference type="Gramene" id="Bra014220.1">
    <property type="protein sequence ID" value="Bra014220.1-P"/>
    <property type="gene ID" value="Bra014220"/>
</dbReference>
<proteinExistence type="predicted"/>
<keyword evidence="2" id="KW-1185">Reference proteome</keyword>
<dbReference type="AlphaFoldDB" id="M4DCK4"/>
<dbReference type="Proteomes" id="UP000011750">
    <property type="component" value="Chromosome A08"/>
</dbReference>
<dbReference type="HOGENOM" id="CLU_2200643_0_0_1"/>
<evidence type="ECO:0000313" key="1">
    <source>
        <dbReference type="EnsemblPlants" id="Bra014220.1-P"/>
    </source>
</evidence>
<accession>M4DCK4</accession>
<sequence>MRRTVLDDISLFIDGKRLGSTLMTISKGLSSGVITTVITCRFLVHLQSKGFSSNPGIATLVNAEEVTKAEPMTILQIFAYIQLESAELSKEALDFFQIMIPNFSQAMR</sequence>
<organism evidence="1 2">
    <name type="scientific">Brassica campestris</name>
    <name type="common">Field mustard</name>
    <dbReference type="NCBI Taxonomy" id="3711"/>
    <lineage>
        <taxon>Eukaryota</taxon>
        <taxon>Viridiplantae</taxon>
        <taxon>Streptophyta</taxon>
        <taxon>Embryophyta</taxon>
        <taxon>Tracheophyta</taxon>
        <taxon>Spermatophyta</taxon>
        <taxon>Magnoliopsida</taxon>
        <taxon>eudicotyledons</taxon>
        <taxon>Gunneridae</taxon>
        <taxon>Pentapetalae</taxon>
        <taxon>rosids</taxon>
        <taxon>malvids</taxon>
        <taxon>Brassicales</taxon>
        <taxon>Brassicaceae</taxon>
        <taxon>Brassiceae</taxon>
        <taxon>Brassica</taxon>
    </lineage>
</organism>
<reference evidence="1 2" key="1">
    <citation type="journal article" date="2011" name="Nat. Genet.">
        <title>The genome of the mesopolyploid crop species Brassica rapa.</title>
        <authorList>
            <consortium name="Brassica rapa Genome Sequencing Project Consortium"/>
            <person name="Wang X."/>
            <person name="Wang H."/>
            <person name="Wang J."/>
            <person name="Sun R."/>
            <person name="Wu J."/>
            <person name="Liu S."/>
            <person name="Bai Y."/>
            <person name="Mun J.H."/>
            <person name="Bancroft I."/>
            <person name="Cheng F."/>
            <person name="Huang S."/>
            <person name="Li X."/>
            <person name="Hua W."/>
            <person name="Wang J."/>
            <person name="Wang X."/>
            <person name="Freeling M."/>
            <person name="Pires J.C."/>
            <person name="Paterson A.H."/>
            <person name="Chalhoub B."/>
            <person name="Wang B."/>
            <person name="Hayward A."/>
            <person name="Sharpe A.G."/>
            <person name="Park B.S."/>
            <person name="Weisshaar B."/>
            <person name="Liu B."/>
            <person name="Li B."/>
            <person name="Liu B."/>
            <person name="Tong C."/>
            <person name="Song C."/>
            <person name="Duran C."/>
            <person name="Peng C."/>
            <person name="Geng C."/>
            <person name="Koh C."/>
            <person name="Lin C."/>
            <person name="Edwards D."/>
            <person name="Mu D."/>
            <person name="Shen D."/>
            <person name="Soumpourou E."/>
            <person name="Li F."/>
            <person name="Fraser F."/>
            <person name="Conant G."/>
            <person name="Lassalle G."/>
            <person name="King G.J."/>
            <person name="Bonnema G."/>
            <person name="Tang H."/>
            <person name="Wang H."/>
            <person name="Belcram H."/>
            <person name="Zhou H."/>
            <person name="Hirakawa H."/>
            <person name="Abe H."/>
            <person name="Guo H."/>
            <person name="Wang H."/>
            <person name="Jin H."/>
            <person name="Parkin I.A."/>
            <person name="Batley J."/>
            <person name="Kim J.S."/>
            <person name="Just J."/>
            <person name="Li J."/>
            <person name="Xu J."/>
            <person name="Deng J."/>
            <person name="Kim J.A."/>
            <person name="Li J."/>
            <person name="Yu J."/>
            <person name="Meng J."/>
            <person name="Wang J."/>
            <person name="Min J."/>
            <person name="Poulain J."/>
            <person name="Wang J."/>
            <person name="Hatakeyama K."/>
            <person name="Wu K."/>
            <person name="Wang L."/>
            <person name="Fang L."/>
            <person name="Trick M."/>
            <person name="Links M.G."/>
            <person name="Zhao M."/>
            <person name="Jin M."/>
            <person name="Ramchiary N."/>
            <person name="Drou N."/>
            <person name="Berkman P.J."/>
            <person name="Cai Q."/>
            <person name="Huang Q."/>
            <person name="Li R."/>
            <person name="Tabata S."/>
            <person name="Cheng S."/>
            <person name="Zhang S."/>
            <person name="Zhang S."/>
            <person name="Huang S."/>
            <person name="Sato S."/>
            <person name="Sun S."/>
            <person name="Kwon S.J."/>
            <person name="Choi S.R."/>
            <person name="Lee T.H."/>
            <person name="Fan W."/>
            <person name="Zhao X."/>
            <person name="Tan X."/>
            <person name="Xu X."/>
            <person name="Wang Y."/>
            <person name="Qiu Y."/>
            <person name="Yin Y."/>
            <person name="Li Y."/>
            <person name="Du Y."/>
            <person name="Liao Y."/>
            <person name="Lim Y."/>
            <person name="Narusaka Y."/>
            <person name="Wang Y."/>
            <person name="Wang Z."/>
            <person name="Li Z."/>
            <person name="Wang Z."/>
            <person name="Xiong Z."/>
            <person name="Zhang Z."/>
        </authorList>
    </citation>
    <scope>NUCLEOTIDE SEQUENCE [LARGE SCALE GENOMIC DNA]</scope>
    <source>
        <strain evidence="1 2">cv. Chiifu-401-42</strain>
    </source>
</reference>
<reference evidence="1" key="3">
    <citation type="submission" date="2023-03" db="UniProtKB">
        <authorList>
            <consortium name="EnsemblPlants"/>
        </authorList>
    </citation>
    <scope>IDENTIFICATION</scope>
    <source>
        <strain evidence="1">cv. Chiifu-401-42</strain>
    </source>
</reference>
<name>M4DCK4_BRACM</name>
<protein>
    <submittedName>
        <fullName evidence="1">Uncharacterized protein</fullName>
    </submittedName>
</protein>
<reference evidence="1 2" key="2">
    <citation type="journal article" date="2018" name="Hortic Res">
        <title>Improved Brassica rapa reference genome by single-molecule sequencing and chromosome conformation capture technologies.</title>
        <authorList>
            <person name="Zhang L."/>
            <person name="Cai X."/>
            <person name="Wu J."/>
            <person name="Liu M."/>
            <person name="Grob S."/>
            <person name="Cheng F."/>
            <person name="Liang J."/>
            <person name="Cai C."/>
            <person name="Liu Z."/>
            <person name="Liu B."/>
            <person name="Wang F."/>
            <person name="Li S."/>
            <person name="Liu F."/>
            <person name="Li X."/>
            <person name="Cheng L."/>
            <person name="Yang W."/>
            <person name="Li M.H."/>
            <person name="Grossniklaus U."/>
            <person name="Zheng H."/>
            <person name="Wang X."/>
        </authorList>
    </citation>
    <scope>NUCLEOTIDE SEQUENCE [LARGE SCALE GENOMIC DNA]</scope>
    <source>
        <strain evidence="1 2">cv. Chiifu-401-42</strain>
    </source>
</reference>
<evidence type="ECO:0000313" key="2">
    <source>
        <dbReference type="Proteomes" id="UP000011750"/>
    </source>
</evidence>
<dbReference type="EnsemblPlants" id="Bra014220.1">
    <property type="protein sequence ID" value="Bra014220.1-P"/>
    <property type="gene ID" value="Bra014220"/>
</dbReference>
<dbReference type="InParanoid" id="M4DCK4"/>